<dbReference type="InterPro" id="IPR022641">
    <property type="entry name" value="CheR_N"/>
</dbReference>
<dbReference type="Gene3D" id="3.40.50.150">
    <property type="entry name" value="Vaccinia Virus protein VP39"/>
    <property type="match status" value="1"/>
</dbReference>
<dbReference type="InterPro" id="IPR029063">
    <property type="entry name" value="SAM-dependent_MTases_sf"/>
</dbReference>
<dbReference type="InterPro" id="IPR026024">
    <property type="entry name" value="Chemotaxis_MeTrfase_CheR"/>
</dbReference>
<dbReference type="SMART" id="SM00138">
    <property type="entry name" value="MeTrc"/>
    <property type="match status" value="1"/>
</dbReference>
<dbReference type="GO" id="GO:0032259">
    <property type="term" value="P:methylation"/>
    <property type="evidence" value="ECO:0007669"/>
    <property type="project" value="UniProtKB-KW"/>
</dbReference>
<dbReference type="Proteomes" id="UP000233256">
    <property type="component" value="Unassembled WGS sequence"/>
</dbReference>
<dbReference type="PANTHER" id="PTHR24422:SF19">
    <property type="entry name" value="CHEMOTAXIS PROTEIN METHYLTRANSFERASE"/>
    <property type="match status" value="1"/>
</dbReference>
<dbReference type="PANTHER" id="PTHR24422">
    <property type="entry name" value="CHEMOTAXIS PROTEIN METHYLTRANSFERASE"/>
    <property type="match status" value="1"/>
</dbReference>
<comment type="catalytic activity">
    <reaction evidence="1">
        <text>L-glutamyl-[protein] + S-adenosyl-L-methionine = [protein]-L-glutamate 5-O-methyl ester + S-adenosyl-L-homocysteine</text>
        <dbReference type="Rhea" id="RHEA:24452"/>
        <dbReference type="Rhea" id="RHEA-COMP:10208"/>
        <dbReference type="Rhea" id="RHEA-COMP:10311"/>
        <dbReference type="ChEBI" id="CHEBI:29973"/>
        <dbReference type="ChEBI" id="CHEBI:57856"/>
        <dbReference type="ChEBI" id="CHEBI:59789"/>
        <dbReference type="ChEBI" id="CHEBI:82795"/>
        <dbReference type="EC" id="2.1.1.80"/>
    </reaction>
</comment>
<dbReference type="SUPFAM" id="SSF53335">
    <property type="entry name" value="S-adenosyl-L-methionine-dependent methyltransferases"/>
    <property type="match status" value="1"/>
</dbReference>
<organism evidence="7 8">
    <name type="scientific">Candidatus Wallbacteria bacterium HGW-Wallbacteria-1</name>
    <dbReference type="NCBI Taxonomy" id="2013854"/>
    <lineage>
        <taxon>Bacteria</taxon>
        <taxon>Candidatus Walliibacteriota</taxon>
    </lineage>
</organism>
<dbReference type="Pfam" id="PF03705">
    <property type="entry name" value="CheR_N"/>
    <property type="match status" value="1"/>
</dbReference>
<keyword evidence="5" id="KW-0949">S-adenosyl-L-methionine</keyword>
<feature type="domain" description="CheR-type methyltransferase" evidence="6">
    <location>
        <begin position="1"/>
        <end position="267"/>
    </location>
</feature>
<dbReference type="GO" id="GO:0008983">
    <property type="term" value="F:protein-glutamate O-methyltransferase activity"/>
    <property type="evidence" value="ECO:0007669"/>
    <property type="project" value="UniProtKB-EC"/>
</dbReference>
<proteinExistence type="predicted"/>
<dbReference type="InterPro" id="IPR000780">
    <property type="entry name" value="CheR_MeTrfase"/>
</dbReference>
<evidence type="ECO:0000259" key="6">
    <source>
        <dbReference type="PROSITE" id="PS50123"/>
    </source>
</evidence>
<dbReference type="Gene3D" id="1.10.155.10">
    <property type="entry name" value="Chemotaxis receptor methyltransferase CheR, N-terminal domain"/>
    <property type="match status" value="1"/>
</dbReference>
<name>A0A2N1PNN1_9BACT</name>
<evidence type="ECO:0000313" key="7">
    <source>
        <dbReference type="EMBL" id="PKK89929.1"/>
    </source>
</evidence>
<dbReference type="SUPFAM" id="SSF47757">
    <property type="entry name" value="Chemotaxis receptor methyltransferase CheR, N-terminal domain"/>
    <property type="match status" value="1"/>
</dbReference>
<dbReference type="PROSITE" id="PS50123">
    <property type="entry name" value="CHER"/>
    <property type="match status" value="1"/>
</dbReference>
<evidence type="ECO:0000256" key="3">
    <source>
        <dbReference type="ARBA" id="ARBA00022603"/>
    </source>
</evidence>
<sequence>MDSKTFNEIRELVYAKSGITLGDNKVALVMARLSKRMRALGIADYDSYVAYLRKDETGDELINLLDVISTNVTHFFREDAHFRFLEEKIAEWVSRGQTRFRFWSAACSSGEEPYSMAMTLLETVGDKRLDMKILATDISTRILAKCKEGRYLADKTKGIPPQLRQRYFTQERDGKDLYYVAGKQLKDLVVVKRLNLSTPPFPMTGPMDMVLCRNVMIYFDSHVRQRLLDDICRLLKPGGFLLVGHAESLVGVTCNLKTIKPSIYMKK</sequence>
<gene>
    <name evidence="7" type="ORF">CVV64_12100</name>
</gene>
<dbReference type="InterPro" id="IPR050903">
    <property type="entry name" value="Bact_Chemotaxis_MeTrfase"/>
</dbReference>
<dbReference type="EC" id="2.1.1.80" evidence="2"/>
<dbReference type="PRINTS" id="PR00996">
    <property type="entry name" value="CHERMTFRASE"/>
</dbReference>
<dbReference type="InterPro" id="IPR022642">
    <property type="entry name" value="CheR_C"/>
</dbReference>
<dbReference type="PIRSF" id="PIRSF000410">
    <property type="entry name" value="CheR"/>
    <property type="match status" value="1"/>
</dbReference>
<evidence type="ECO:0000256" key="1">
    <source>
        <dbReference type="ARBA" id="ARBA00001541"/>
    </source>
</evidence>
<keyword evidence="3" id="KW-0489">Methyltransferase</keyword>
<evidence type="ECO:0000256" key="5">
    <source>
        <dbReference type="ARBA" id="ARBA00022691"/>
    </source>
</evidence>
<comment type="caution">
    <text evidence="7">The sequence shown here is derived from an EMBL/GenBank/DDBJ whole genome shotgun (WGS) entry which is preliminary data.</text>
</comment>
<keyword evidence="4" id="KW-0808">Transferase</keyword>
<evidence type="ECO:0000256" key="4">
    <source>
        <dbReference type="ARBA" id="ARBA00022679"/>
    </source>
</evidence>
<dbReference type="AlphaFoldDB" id="A0A2N1PNN1"/>
<accession>A0A2N1PNN1</accession>
<evidence type="ECO:0000256" key="2">
    <source>
        <dbReference type="ARBA" id="ARBA00012534"/>
    </source>
</evidence>
<reference evidence="7 8" key="1">
    <citation type="journal article" date="2017" name="ISME J.">
        <title>Potential for microbial H2 and metal transformations associated with novel bacteria and archaea in deep terrestrial subsurface sediments.</title>
        <authorList>
            <person name="Hernsdorf A.W."/>
            <person name="Amano Y."/>
            <person name="Miyakawa K."/>
            <person name="Ise K."/>
            <person name="Suzuki Y."/>
            <person name="Anantharaman K."/>
            <person name="Probst A."/>
            <person name="Burstein D."/>
            <person name="Thomas B.C."/>
            <person name="Banfield J.F."/>
        </authorList>
    </citation>
    <scope>NUCLEOTIDE SEQUENCE [LARGE SCALE GENOMIC DNA]</scope>
    <source>
        <strain evidence="7">HGW-Wallbacteria-1</strain>
    </source>
</reference>
<dbReference type="Pfam" id="PF01739">
    <property type="entry name" value="CheR"/>
    <property type="match status" value="1"/>
</dbReference>
<dbReference type="InterPro" id="IPR036804">
    <property type="entry name" value="CheR_N_sf"/>
</dbReference>
<evidence type="ECO:0000313" key="8">
    <source>
        <dbReference type="Proteomes" id="UP000233256"/>
    </source>
</evidence>
<protein>
    <recommendedName>
        <fullName evidence="2">protein-glutamate O-methyltransferase</fullName>
        <ecNumber evidence="2">2.1.1.80</ecNumber>
    </recommendedName>
</protein>
<dbReference type="EMBL" id="PGXC01000010">
    <property type="protein sequence ID" value="PKK89929.1"/>
    <property type="molecule type" value="Genomic_DNA"/>
</dbReference>